<dbReference type="Gene3D" id="3.20.20.150">
    <property type="entry name" value="Divalent-metal-dependent TIM barrel enzymes"/>
    <property type="match status" value="1"/>
</dbReference>
<dbReference type="RefSeq" id="WP_377281616.1">
    <property type="nucleotide sequence ID" value="NZ_JBHRSI010000004.1"/>
</dbReference>
<reference evidence="2" key="1">
    <citation type="journal article" date="2019" name="Int. J. Syst. Evol. Microbiol.">
        <title>The Global Catalogue of Microorganisms (GCM) 10K type strain sequencing project: providing services to taxonomists for standard genome sequencing and annotation.</title>
        <authorList>
            <consortium name="The Broad Institute Genomics Platform"/>
            <consortium name="The Broad Institute Genome Sequencing Center for Infectious Disease"/>
            <person name="Wu L."/>
            <person name="Ma J."/>
        </authorList>
    </citation>
    <scope>NUCLEOTIDE SEQUENCE [LARGE SCALE GENOMIC DNA]</scope>
    <source>
        <strain evidence="2">DFY28</strain>
    </source>
</reference>
<keyword evidence="1" id="KW-0413">Isomerase</keyword>
<dbReference type="InterPro" id="IPR036237">
    <property type="entry name" value="Xyl_isomerase-like_sf"/>
</dbReference>
<comment type="caution">
    <text evidence="1">The sequence shown here is derived from an EMBL/GenBank/DDBJ whole genome shotgun (WGS) entry which is preliminary data.</text>
</comment>
<dbReference type="EMBL" id="JBHUEY010000012">
    <property type="protein sequence ID" value="MFD1785576.1"/>
    <property type="molecule type" value="Genomic_DNA"/>
</dbReference>
<proteinExistence type="predicted"/>
<protein>
    <submittedName>
        <fullName evidence="1">Sugar phosphate isomerase/epimerase family protein</fullName>
    </submittedName>
</protein>
<keyword evidence="2" id="KW-1185">Reference proteome</keyword>
<dbReference type="SUPFAM" id="SSF51658">
    <property type="entry name" value="Xylose isomerase-like"/>
    <property type="match status" value="1"/>
</dbReference>
<evidence type="ECO:0000313" key="1">
    <source>
        <dbReference type="EMBL" id="MFD1785576.1"/>
    </source>
</evidence>
<organism evidence="1 2">
    <name type="scientific">Phenylobacterium terrae</name>
    <dbReference type="NCBI Taxonomy" id="2665495"/>
    <lineage>
        <taxon>Bacteria</taxon>
        <taxon>Pseudomonadati</taxon>
        <taxon>Pseudomonadota</taxon>
        <taxon>Alphaproteobacteria</taxon>
        <taxon>Caulobacterales</taxon>
        <taxon>Caulobacteraceae</taxon>
        <taxon>Phenylobacterium</taxon>
    </lineage>
</organism>
<gene>
    <name evidence="1" type="ORF">ACFSC0_19430</name>
</gene>
<dbReference type="GO" id="GO:0016853">
    <property type="term" value="F:isomerase activity"/>
    <property type="evidence" value="ECO:0007669"/>
    <property type="project" value="UniProtKB-KW"/>
</dbReference>
<evidence type="ECO:0000313" key="2">
    <source>
        <dbReference type="Proteomes" id="UP001597237"/>
    </source>
</evidence>
<name>A0ABW4N6K5_9CAUL</name>
<sequence>MYQAIWGMEGLPGIDLETRLDAALDQIVAAGFDGVGVSLARSDRAEAVARGVRERGKGFEAMGFVRAREDVARAIDRAESLGAHHLSLQIMTRLDRVGEAVALLESFEAEAARATIPVYYETHRGRLTNDLLFTCRILDALPELRLTGDLSHYPVAHEMPLPVPAGDLGRISKVLNHCWAFHGRVSGAHQIQLPFTAPQHQGWLAQHRAWWREGFASWITRSPEGGELTFMPELGPPHYAMTDANGGELGDRWTEALSLMEMARETWALALSDAADIARPCRGQIG</sequence>
<accession>A0ABW4N6K5</accession>
<dbReference type="Proteomes" id="UP001597237">
    <property type="component" value="Unassembled WGS sequence"/>
</dbReference>